<sequence>MSSEKRDEPQRWLDRPETVTLIVRALWVVCGLLVLAEFFYHKHPYFEFDGLFAFYAVFGFAAYCTIVFSAKGLRKLIKRDEDYYDE</sequence>
<evidence type="ECO:0000313" key="3">
    <source>
        <dbReference type="Proteomes" id="UP000596063"/>
    </source>
</evidence>
<keyword evidence="3" id="KW-1185">Reference proteome</keyword>
<feature type="transmembrane region" description="Helical" evidence="1">
    <location>
        <begin position="52"/>
        <end position="70"/>
    </location>
</feature>
<dbReference type="Proteomes" id="UP000596063">
    <property type="component" value="Chromosome"/>
</dbReference>
<dbReference type="AlphaFoldDB" id="A0A7T4UPX3"/>
<accession>A0A7T4UPX3</accession>
<dbReference type="KEGG" id="snan:I6N98_16790"/>
<feature type="transmembrane region" description="Helical" evidence="1">
    <location>
        <begin position="21"/>
        <end position="40"/>
    </location>
</feature>
<keyword evidence="1" id="KW-0812">Transmembrane</keyword>
<evidence type="ECO:0000313" key="2">
    <source>
        <dbReference type="EMBL" id="QQD17977.1"/>
    </source>
</evidence>
<organism evidence="2 3">
    <name type="scientific">Spongiibacter nanhainus</name>
    <dbReference type="NCBI Taxonomy" id="2794344"/>
    <lineage>
        <taxon>Bacteria</taxon>
        <taxon>Pseudomonadati</taxon>
        <taxon>Pseudomonadota</taxon>
        <taxon>Gammaproteobacteria</taxon>
        <taxon>Cellvibrionales</taxon>
        <taxon>Spongiibacteraceae</taxon>
        <taxon>Spongiibacter</taxon>
    </lineage>
</organism>
<gene>
    <name evidence="2" type="ORF">I6N98_16790</name>
</gene>
<name>A0A7T4UPX3_9GAMM</name>
<dbReference type="EMBL" id="CP066167">
    <property type="protein sequence ID" value="QQD17977.1"/>
    <property type="molecule type" value="Genomic_DNA"/>
</dbReference>
<keyword evidence="1" id="KW-0472">Membrane</keyword>
<keyword evidence="1" id="KW-1133">Transmembrane helix</keyword>
<proteinExistence type="predicted"/>
<reference evidence="2 3" key="1">
    <citation type="submission" date="2020-12" db="EMBL/GenBank/DDBJ databases">
        <authorList>
            <person name="Shan Y."/>
        </authorList>
    </citation>
    <scope>NUCLEOTIDE SEQUENCE [LARGE SCALE GENOMIC DNA]</scope>
    <source>
        <strain evidence="3">csc3.9</strain>
    </source>
</reference>
<protein>
    <submittedName>
        <fullName evidence="2">Uncharacterized protein</fullName>
    </submittedName>
</protein>
<dbReference type="RefSeq" id="WP_198569475.1">
    <property type="nucleotide sequence ID" value="NZ_CP066167.1"/>
</dbReference>
<evidence type="ECO:0000256" key="1">
    <source>
        <dbReference type="SAM" id="Phobius"/>
    </source>
</evidence>